<evidence type="ECO:0000256" key="3">
    <source>
        <dbReference type="ARBA" id="ARBA00022723"/>
    </source>
</evidence>
<evidence type="ECO:0000313" key="9">
    <source>
        <dbReference type="Proteomes" id="UP000648239"/>
    </source>
</evidence>
<organism evidence="8 9">
    <name type="scientific">Candidatus Polarisedimenticola svalbardensis</name>
    <dbReference type="NCBI Taxonomy" id="2886004"/>
    <lineage>
        <taxon>Bacteria</taxon>
        <taxon>Pseudomonadati</taxon>
        <taxon>Acidobacteriota</taxon>
        <taxon>Candidatus Polarisedimenticolia</taxon>
        <taxon>Candidatus Polarisedimenticolales</taxon>
        <taxon>Candidatus Polarisedimenticolaceae</taxon>
        <taxon>Candidatus Polarisedimenticola</taxon>
    </lineage>
</organism>
<dbReference type="InterPro" id="IPR043461">
    <property type="entry name" value="LpxH-like"/>
</dbReference>
<dbReference type="EMBL" id="JACXWD010000003">
    <property type="protein sequence ID" value="MBD3866897.1"/>
    <property type="molecule type" value="Genomic_DNA"/>
</dbReference>
<reference evidence="8 9" key="1">
    <citation type="submission" date="2020-08" db="EMBL/GenBank/DDBJ databases">
        <title>Acidobacteriota in marine sediments use diverse sulfur dissimilation pathways.</title>
        <authorList>
            <person name="Wasmund K."/>
        </authorList>
    </citation>
    <scope>NUCLEOTIDE SEQUENCE [LARGE SCALE GENOMIC DNA]</scope>
    <source>
        <strain evidence="8">MAG AM4</strain>
    </source>
</reference>
<evidence type="ECO:0000256" key="1">
    <source>
        <dbReference type="ARBA" id="ARBA00022475"/>
    </source>
</evidence>
<dbReference type="SUPFAM" id="SSF56300">
    <property type="entry name" value="Metallo-dependent phosphatases"/>
    <property type="match status" value="1"/>
</dbReference>
<evidence type="ECO:0000256" key="2">
    <source>
        <dbReference type="ARBA" id="ARBA00022519"/>
    </source>
</evidence>
<dbReference type="Proteomes" id="UP000648239">
    <property type="component" value="Unassembled WGS sequence"/>
</dbReference>
<name>A0A8J7CC22_9BACT</name>
<keyword evidence="1" id="KW-1003">Cell membrane</keyword>
<dbReference type="GO" id="GO:0008758">
    <property type="term" value="F:UDP-2,3-diacylglucosamine hydrolase activity"/>
    <property type="evidence" value="ECO:0007669"/>
    <property type="project" value="TreeGrafter"/>
</dbReference>
<evidence type="ECO:0000259" key="7">
    <source>
        <dbReference type="Pfam" id="PF00149"/>
    </source>
</evidence>
<dbReference type="PANTHER" id="PTHR34990:SF1">
    <property type="entry name" value="UDP-2,3-DIACYLGLUCOSAMINE HYDROLASE"/>
    <property type="match status" value="1"/>
</dbReference>
<proteinExistence type="predicted"/>
<dbReference type="PANTHER" id="PTHR34990">
    <property type="entry name" value="UDP-2,3-DIACYLGLUCOSAMINE HYDROLASE-RELATED"/>
    <property type="match status" value="1"/>
</dbReference>
<dbReference type="GO" id="GO:0046872">
    <property type="term" value="F:metal ion binding"/>
    <property type="evidence" value="ECO:0007669"/>
    <property type="project" value="UniProtKB-KW"/>
</dbReference>
<dbReference type="AlphaFoldDB" id="A0A8J7CC22"/>
<keyword evidence="2" id="KW-0997">Cell inner membrane</keyword>
<comment type="caution">
    <text evidence="8">The sequence shown here is derived from an EMBL/GenBank/DDBJ whole genome shotgun (WGS) entry which is preliminary data.</text>
</comment>
<dbReference type="GO" id="GO:0009245">
    <property type="term" value="P:lipid A biosynthetic process"/>
    <property type="evidence" value="ECO:0007669"/>
    <property type="project" value="TreeGrafter"/>
</dbReference>
<accession>A0A8J7CC22</accession>
<keyword evidence="5" id="KW-0472">Membrane</keyword>
<keyword evidence="4" id="KW-0378">Hydrolase</keyword>
<dbReference type="InterPro" id="IPR029052">
    <property type="entry name" value="Metallo-depent_PP-like"/>
</dbReference>
<feature type="domain" description="Calcineurin-like phosphoesterase" evidence="7">
    <location>
        <begin position="12"/>
        <end position="206"/>
    </location>
</feature>
<dbReference type="GO" id="GO:0016020">
    <property type="term" value="C:membrane"/>
    <property type="evidence" value="ECO:0007669"/>
    <property type="project" value="GOC"/>
</dbReference>
<dbReference type="InterPro" id="IPR004843">
    <property type="entry name" value="Calcineurin-like_PHP"/>
</dbReference>
<keyword evidence="3" id="KW-0479">Metal-binding</keyword>
<sequence length="247" mass="28049">MIGGDVDRQDLVFIGDVHLDRDDPAVEPFCRMLETVAGDAATLVLAGDLFNLWIGGNGPEPDHIRPVLDCLRSIRRSGVAVRYLEGNRDYFIRTHYEGDVFDSVAENGLYEEVAGLRVFSIHGDLANPDDRQYRNWRRFSRSLPVRLLFRACPHRWRTSLADRLESRMRRSNLEYKREFPETAVREYAAGPFRNGCDLVVLGHFHVEKDLPATGPEGSRILVLPEWKGSRRCLRVGADGQARFLPAG</sequence>
<dbReference type="Gene3D" id="3.60.21.10">
    <property type="match status" value="1"/>
</dbReference>
<evidence type="ECO:0000256" key="6">
    <source>
        <dbReference type="ARBA" id="ARBA00023211"/>
    </source>
</evidence>
<evidence type="ECO:0000313" key="8">
    <source>
        <dbReference type="EMBL" id="MBD3866897.1"/>
    </source>
</evidence>
<keyword evidence="6" id="KW-0464">Manganese</keyword>
<gene>
    <name evidence="8" type="ORF">IFK94_02140</name>
</gene>
<evidence type="ECO:0000256" key="4">
    <source>
        <dbReference type="ARBA" id="ARBA00022801"/>
    </source>
</evidence>
<protein>
    <submittedName>
        <fullName evidence="8">Metallophosphoesterase</fullName>
    </submittedName>
</protein>
<evidence type="ECO:0000256" key="5">
    <source>
        <dbReference type="ARBA" id="ARBA00023136"/>
    </source>
</evidence>
<dbReference type="CDD" id="cd07398">
    <property type="entry name" value="MPP_YbbF-LpxH"/>
    <property type="match status" value="1"/>
</dbReference>
<dbReference type="Pfam" id="PF00149">
    <property type="entry name" value="Metallophos"/>
    <property type="match status" value="1"/>
</dbReference>